<dbReference type="AlphaFoldDB" id="A0A367IMR3"/>
<accession>A0A367IMR3</accession>
<keyword evidence="3" id="KW-1185">Reference proteome</keyword>
<dbReference type="SUPFAM" id="SSF51182">
    <property type="entry name" value="RmlC-like cupins"/>
    <property type="match status" value="1"/>
</dbReference>
<dbReference type="InterPro" id="IPR011051">
    <property type="entry name" value="RmlC_Cupin_sf"/>
</dbReference>
<dbReference type="PANTHER" id="PTHR37943:SF1">
    <property type="entry name" value="PROTEIN VES"/>
    <property type="match status" value="1"/>
</dbReference>
<organism evidence="2 3">
    <name type="scientific">Rhizopus stolonifer</name>
    <name type="common">Rhizopus nigricans</name>
    <dbReference type="NCBI Taxonomy" id="4846"/>
    <lineage>
        <taxon>Eukaryota</taxon>
        <taxon>Fungi</taxon>
        <taxon>Fungi incertae sedis</taxon>
        <taxon>Mucoromycota</taxon>
        <taxon>Mucoromycotina</taxon>
        <taxon>Mucoromycetes</taxon>
        <taxon>Mucorales</taxon>
        <taxon>Mucorineae</taxon>
        <taxon>Rhizopodaceae</taxon>
        <taxon>Rhizopus</taxon>
    </lineage>
</organism>
<dbReference type="OrthoDB" id="5588846at2759"/>
<dbReference type="Pfam" id="PF05962">
    <property type="entry name" value="HutD"/>
    <property type="match status" value="1"/>
</dbReference>
<proteinExistence type="predicted"/>
<dbReference type="PANTHER" id="PTHR37943">
    <property type="entry name" value="PROTEIN VES"/>
    <property type="match status" value="1"/>
</dbReference>
<evidence type="ECO:0000313" key="2">
    <source>
        <dbReference type="EMBL" id="RCH78982.1"/>
    </source>
</evidence>
<comment type="caution">
    <text evidence="2">The sequence shown here is derived from an EMBL/GenBank/DDBJ whole genome shotgun (WGS) entry which is preliminary data.</text>
</comment>
<dbReference type="EMBL" id="PJQM01006864">
    <property type="protein sequence ID" value="RCH78982.1"/>
    <property type="molecule type" value="Genomic_DNA"/>
</dbReference>
<name>A0A367IMR3_RHIST</name>
<evidence type="ECO:0000313" key="3">
    <source>
        <dbReference type="Proteomes" id="UP000253551"/>
    </source>
</evidence>
<gene>
    <name evidence="2" type="ORF">CU098_004656</name>
</gene>
<dbReference type="InterPro" id="IPR010282">
    <property type="entry name" value="Uncharacterised_HutD/Ves"/>
</dbReference>
<reference evidence="2 3" key="1">
    <citation type="journal article" date="2018" name="G3 (Bethesda)">
        <title>Phylogenetic and Phylogenomic Definition of Rhizopus Species.</title>
        <authorList>
            <person name="Gryganskyi A.P."/>
            <person name="Golan J."/>
            <person name="Dolatabadi S."/>
            <person name="Mondo S."/>
            <person name="Robb S."/>
            <person name="Idnurm A."/>
            <person name="Muszewska A."/>
            <person name="Steczkiewicz K."/>
            <person name="Masonjones S."/>
            <person name="Liao H.L."/>
            <person name="Gajdeczka M.T."/>
            <person name="Anike F."/>
            <person name="Vuek A."/>
            <person name="Anishchenko I.M."/>
            <person name="Voigt K."/>
            <person name="de Hoog G.S."/>
            <person name="Smith M.E."/>
            <person name="Heitman J."/>
            <person name="Vilgalys R."/>
            <person name="Stajich J.E."/>
        </authorList>
    </citation>
    <scope>NUCLEOTIDE SEQUENCE [LARGE SCALE GENOMIC DNA]</scope>
    <source>
        <strain evidence="2 3">LSU 92-RS-03</strain>
    </source>
</reference>
<protein>
    <submittedName>
        <fullName evidence="2">Uncharacterized protein</fullName>
    </submittedName>
</protein>
<feature type="compositionally biased region" description="Basic and acidic residues" evidence="1">
    <location>
        <begin position="223"/>
        <end position="233"/>
    </location>
</feature>
<evidence type="ECO:0000256" key="1">
    <source>
        <dbReference type="SAM" id="MobiDB-lite"/>
    </source>
</evidence>
<dbReference type="Proteomes" id="UP000253551">
    <property type="component" value="Unassembled WGS sequence"/>
</dbReference>
<dbReference type="Gene3D" id="2.60.120.10">
    <property type="entry name" value="Jelly Rolls"/>
    <property type="match status" value="1"/>
</dbReference>
<feature type="region of interest" description="Disordered" evidence="1">
    <location>
        <begin position="221"/>
        <end position="242"/>
    </location>
</feature>
<dbReference type="InterPro" id="IPR014710">
    <property type="entry name" value="RmlC-like_jellyroll"/>
</dbReference>
<feature type="non-terminal residue" evidence="2">
    <location>
        <position position="1"/>
    </location>
</feature>
<sequence length="369" mass="41670">ITDEIAIYPPDKNFVKDEFFWRFSTNLMQANCSFSVFPGYDCTTVLLPGQHQKKKPTLSLSHLGNESSTKIQPLFPYTWQGEWTTTCKVSSPPVKSLQFMLKRELGKAQVRIEKIDSFETDLQGDVDSGKNMLFGAFALVYVVEGFVSVKLDENHAHRQRFELKHGETLFVERDEDASPTSILLNAIDENGEAATPGTEATIIMIQVEEGKTFGGILPKKQAKATESEPDHKGIVPSQRRPSLRRPSLLVPIQKEPMLAPTAQNEIQDKINLLDIHASQDTEHRRPTHQNKRRDSLNTELFDPDAIYEPPAFALMHDDSEMPPPVIRDKLEVDDFPLNTISTAWIKMMTQGLSEWLKLPVIVCRGKEDG</sequence>